<evidence type="ECO:0000313" key="3">
    <source>
        <dbReference type="EMBL" id="MFC3228110.1"/>
    </source>
</evidence>
<name>A0ABV7L0I0_9PROT</name>
<reference evidence="4" key="1">
    <citation type="journal article" date="2019" name="Int. J. Syst. Evol. Microbiol.">
        <title>The Global Catalogue of Microorganisms (GCM) 10K type strain sequencing project: providing services to taxonomists for standard genome sequencing and annotation.</title>
        <authorList>
            <consortium name="The Broad Institute Genomics Platform"/>
            <consortium name="The Broad Institute Genome Sequencing Center for Infectious Disease"/>
            <person name="Wu L."/>
            <person name="Ma J."/>
        </authorList>
    </citation>
    <scope>NUCLEOTIDE SEQUENCE [LARGE SCALE GENOMIC DNA]</scope>
    <source>
        <strain evidence="4">KCTC 42964</strain>
    </source>
</reference>
<evidence type="ECO:0000259" key="2">
    <source>
        <dbReference type="Pfam" id="PF13007"/>
    </source>
</evidence>
<protein>
    <recommendedName>
        <fullName evidence="2">Transposase TnpC homeodomain domain-containing protein</fullName>
    </recommendedName>
</protein>
<accession>A0ABV7L0I0</accession>
<dbReference type="RefSeq" id="WP_106923455.1">
    <property type="nucleotide sequence ID" value="NZ_JBHRTR010000028.1"/>
</dbReference>
<feature type="region of interest" description="Disordered" evidence="1">
    <location>
        <begin position="67"/>
        <end position="89"/>
    </location>
</feature>
<proteinExistence type="predicted"/>
<evidence type="ECO:0000313" key="4">
    <source>
        <dbReference type="Proteomes" id="UP001595528"/>
    </source>
</evidence>
<gene>
    <name evidence="3" type="ORF">ACFOGJ_12765</name>
</gene>
<dbReference type="EMBL" id="JBHRTR010000028">
    <property type="protein sequence ID" value="MFC3228110.1"/>
    <property type="molecule type" value="Genomic_DNA"/>
</dbReference>
<keyword evidence="4" id="KW-1185">Reference proteome</keyword>
<dbReference type="Proteomes" id="UP001595528">
    <property type="component" value="Unassembled WGS sequence"/>
</dbReference>
<comment type="caution">
    <text evidence="3">The sequence shown here is derived from an EMBL/GenBank/DDBJ whole genome shotgun (WGS) entry which is preliminary data.</text>
</comment>
<sequence>MKSRALRRLLLAEREAAASAVAELTGQLQQARTGLVAKTLELEKLKVQLAKLRRMAFGRSSEKLEPWAGRTTCSPAPTPARSAPRPSTR</sequence>
<dbReference type="InterPro" id="IPR024463">
    <property type="entry name" value="Transposase_TnpC_homeodom"/>
</dbReference>
<dbReference type="Pfam" id="PF13007">
    <property type="entry name" value="LZ_Tnp_IS66"/>
    <property type="match status" value="1"/>
</dbReference>
<feature type="compositionally biased region" description="Low complexity" evidence="1">
    <location>
        <begin position="70"/>
        <end position="89"/>
    </location>
</feature>
<evidence type="ECO:0000256" key="1">
    <source>
        <dbReference type="SAM" id="MobiDB-lite"/>
    </source>
</evidence>
<feature type="domain" description="Transposase TnpC homeodomain" evidence="2">
    <location>
        <begin position="45"/>
        <end position="64"/>
    </location>
</feature>
<organism evidence="3 4">
    <name type="scientific">Marinibaculum pumilum</name>
    <dbReference type="NCBI Taxonomy" id="1766165"/>
    <lineage>
        <taxon>Bacteria</taxon>
        <taxon>Pseudomonadati</taxon>
        <taxon>Pseudomonadota</taxon>
        <taxon>Alphaproteobacteria</taxon>
        <taxon>Rhodospirillales</taxon>
        <taxon>Rhodospirillaceae</taxon>
        <taxon>Marinibaculum</taxon>
    </lineage>
</organism>